<dbReference type="Proteomes" id="UP001201812">
    <property type="component" value="Unassembled WGS sequence"/>
</dbReference>
<dbReference type="Pfam" id="PF00057">
    <property type="entry name" value="Ldl_recept_a"/>
    <property type="match status" value="7"/>
</dbReference>
<feature type="domain" description="EGF-like" evidence="18">
    <location>
        <begin position="454"/>
        <end position="500"/>
    </location>
</feature>
<evidence type="ECO:0000259" key="18">
    <source>
        <dbReference type="SMART" id="SM00181"/>
    </source>
</evidence>
<dbReference type="GO" id="GO:0042562">
    <property type="term" value="F:hormone binding"/>
    <property type="evidence" value="ECO:0007669"/>
    <property type="project" value="TreeGrafter"/>
</dbReference>
<keyword evidence="19" id="KW-0449">Lipoprotein</keyword>
<keyword evidence="11 19" id="KW-0675">Receptor</keyword>
<feature type="repeat" description="LDL-receptor class B" evidence="14">
    <location>
        <begin position="644"/>
        <end position="689"/>
    </location>
</feature>
<evidence type="ECO:0000256" key="6">
    <source>
        <dbReference type="ARBA" id="ARBA00022729"/>
    </source>
</evidence>
<dbReference type="SUPFAM" id="SSF57424">
    <property type="entry name" value="LDL receptor-like module"/>
    <property type="match status" value="7"/>
</dbReference>
<gene>
    <name evidence="19" type="ORF">DdX_12755</name>
</gene>
<dbReference type="PRINTS" id="PR00261">
    <property type="entry name" value="LDLRECEPTOR"/>
</dbReference>
<dbReference type="Gene3D" id="2.120.10.30">
    <property type="entry name" value="TolB, C-terminal domain"/>
    <property type="match status" value="1"/>
</dbReference>
<evidence type="ECO:0000259" key="17">
    <source>
        <dbReference type="SMART" id="SM00179"/>
    </source>
</evidence>
<dbReference type="GO" id="GO:0012505">
    <property type="term" value="C:endomembrane system"/>
    <property type="evidence" value="ECO:0007669"/>
    <property type="project" value="UniProtKB-SubCell"/>
</dbReference>
<dbReference type="Gene3D" id="2.10.25.10">
    <property type="entry name" value="Laminin"/>
    <property type="match status" value="1"/>
</dbReference>
<comment type="subcellular location">
    <subcellularLocation>
        <location evidence="2">Endomembrane system</location>
    </subcellularLocation>
    <subcellularLocation>
        <location evidence="1">Membrane</location>
        <topology evidence="1">Single-pass membrane protein</topology>
    </subcellularLocation>
</comment>
<feature type="disulfide bond" evidence="13">
    <location>
        <begin position="176"/>
        <end position="191"/>
    </location>
</feature>
<evidence type="ECO:0000256" key="8">
    <source>
        <dbReference type="ARBA" id="ARBA00022989"/>
    </source>
</evidence>
<dbReference type="EMBL" id="JAKKPZ010000044">
    <property type="protein sequence ID" value="KAI1706969.1"/>
    <property type="molecule type" value="Genomic_DNA"/>
</dbReference>
<dbReference type="InterPro" id="IPR001881">
    <property type="entry name" value="EGF-like_Ca-bd_dom"/>
</dbReference>
<dbReference type="InterPro" id="IPR011042">
    <property type="entry name" value="6-blade_b-propeller_TolB-like"/>
</dbReference>
<feature type="disulfide bond" evidence="13">
    <location>
        <begin position="62"/>
        <end position="77"/>
    </location>
</feature>
<comment type="caution">
    <text evidence="19">The sequence shown here is derived from an EMBL/GenBank/DDBJ whole genome shotgun (WGS) entry which is preliminary data.</text>
</comment>
<dbReference type="Pfam" id="PF00058">
    <property type="entry name" value="Ldl_recept_b"/>
    <property type="match status" value="4"/>
</dbReference>
<dbReference type="InterPro" id="IPR002172">
    <property type="entry name" value="LDrepeatLR_classA_rpt"/>
</dbReference>
<dbReference type="SMART" id="SM00135">
    <property type="entry name" value="LY"/>
    <property type="match status" value="5"/>
</dbReference>
<accession>A0AAD4MXS9</accession>
<dbReference type="InterPro" id="IPR000152">
    <property type="entry name" value="EGF-type_Asp/Asn_hydroxyl_site"/>
</dbReference>
<feature type="disulfide bond" evidence="13">
    <location>
        <begin position="249"/>
        <end position="267"/>
    </location>
</feature>
<dbReference type="FunFam" id="4.10.400.10:FF:000065">
    <property type="entry name" value="Transmembrane protease serine 7"/>
    <property type="match status" value="1"/>
</dbReference>
<evidence type="ECO:0000256" key="5">
    <source>
        <dbReference type="ARBA" id="ARBA00022692"/>
    </source>
</evidence>
<comment type="caution">
    <text evidence="13">Lacks conserved residue(s) required for the propagation of feature annotation.</text>
</comment>
<evidence type="ECO:0000256" key="10">
    <source>
        <dbReference type="ARBA" id="ARBA00023157"/>
    </source>
</evidence>
<keyword evidence="9 15" id="KW-0472">Membrane</keyword>
<protein>
    <submittedName>
        <fullName evidence="19">Low-density lipoprotein receptor domain class A domain-containing protein</fullName>
    </submittedName>
</protein>
<evidence type="ECO:0000256" key="13">
    <source>
        <dbReference type="PROSITE-ProRule" id="PRU00124"/>
    </source>
</evidence>
<dbReference type="SMART" id="SM00192">
    <property type="entry name" value="LDLa"/>
    <property type="match status" value="7"/>
</dbReference>
<dbReference type="SUPFAM" id="SSF57184">
    <property type="entry name" value="Growth factor receptor domain"/>
    <property type="match status" value="1"/>
</dbReference>
<evidence type="ECO:0000256" key="4">
    <source>
        <dbReference type="ARBA" id="ARBA00022583"/>
    </source>
</evidence>
<dbReference type="InterPro" id="IPR000742">
    <property type="entry name" value="EGF"/>
</dbReference>
<name>A0AAD4MXS9_9BILA</name>
<evidence type="ECO:0000313" key="20">
    <source>
        <dbReference type="Proteomes" id="UP001201812"/>
    </source>
</evidence>
<feature type="repeat" description="LDL-receptor class B" evidence="14">
    <location>
        <begin position="601"/>
        <end position="643"/>
    </location>
</feature>
<keyword evidence="6 16" id="KW-0732">Signal</keyword>
<evidence type="ECO:0000256" key="7">
    <source>
        <dbReference type="ARBA" id="ARBA00022737"/>
    </source>
</evidence>
<feature type="domain" description="EGF-like" evidence="18">
    <location>
        <begin position="240"/>
        <end position="277"/>
    </location>
</feature>
<dbReference type="InterPro" id="IPR023415">
    <property type="entry name" value="LDLR_class-A_CS"/>
</dbReference>
<dbReference type="CDD" id="cd00112">
    <property type="entry name" value="LDLa"/>
    <property type="match status" value="7"/>
</dbReference>
<dbReference type="AlphaFoldDB" id="A0AAD4MXS9"/>
<dbReference type="InterPro" id="IPR036055">
    <property type="entry name" value="LDL_receptor-like_sf"/>
</dbReference>
<reference evidence="19" key="1">
    <citation type="submission" date="2022-01" db="EMBL/GenBank/DDBJ databases">
        <title>Genome Sequence Resource for Two Populations of Ditylenchus destructor, the Migratory Endoparasitic Phytonematode.</title>
        <authorList>
            <person name="Zhang H."/>
            <person name="Lin R."/>
            <person name="Xie B."/>
        </authorList>
    </citation>
    <scope>NUCLEOTIDE SEQUENCE</scope>
    <source>
        <strain evidence="19">BazhouSP</strain>
    </source>
</reference>
<dbReference type="SUPFAM" id="SSF63825">
    <property type="entry name" value="YWTD domain"/>
    <property type="match status" value="1"/>
</dbReference>
<evidence type="ECO:0000313" key="19">
    <source>
        <dbReference type="EMBL" id="KAI1706969.1"/>
    </source>
</evidence>
<dbReference type="CDD" id="cd00054">
    <property type="entry name" value="EGF_CA"/>
    <property type="match status" value="1"/>
</dbReference>
<feature type="chain" id="PRO_5042053247" evidence="16">
    <location>
        <begin position="21"/>
        <end position="970"/>
    </location>
</feature>
<dbReference type="Gene3D" id="4.10.400.10">
    <property type="entry name" value="Low-density Lipoprotein Receptor"/>
    <property type="match status" value="7"/>
</dbReference>
<evidence type="ECO:0000256" key="1">
    <source>
        <dbReference type="ARBA" id="ARBA00004167"/>
    </source>
</evidence>
<keyword evidence="10 13" id="KW-1015">Disulfide bond</keyword>
<keyword evidence="20" id="KW-1185">Reference proteome</keyword>
<sequence length="970" mass="107912">MILRKLLLTSLFCLLTGANTQLRPISLAIKPTDGKDVSKLGCYNDMYQCPGSGRCIPKSWLCDGESDCEDGKDEANCDSSTSPQCNPEKEYKCSSSPGGGVPPSTSSGHLMTLYGAASLYSHHCIPKDWVCDGEPDCVNKDDELGCKNITCKTDTHFQCQGFDTTSQSCIPKEWVCDGQTDCMDAKDEEGCEKKGSRNACDPKSEFQCHDGTCIFKNWYCDGDNDCVDGSDEYGCSNEKACEKSGKFKCDNGFCIPPNWRCDGEADCADHSDELNCEVTKLATHGVNCSNKEFKCKNNAQCISLYWKCDGDADCFDNSDEENCETKKADCKPEEHVCADGTGCIDPILLCDGHEDCSDGSDEKNCTNSTPPPVCDEDTMYKCPISSERCIKFDDLCKPGIANNDCPQTVCNKEILKCNATDSSCSCRTTGTKGKLCTCLSGLKYNGQKCEDINECERPGTCDQICTNTFRGFKCDCHAGYKLTVGDPKAGFTGTVPHKCRATGDDPMLLLSNRAAIRQYDIVTNKYQPLINRLESAVALDYWHENQTLIWSDVSKEKIMICRIGSQKALKDISECLDHDNATLIEKDVSTPDGLAVDWIHGLLFWTDTGLDQISVFDLNKKKRRVLFKDHLDEPRAIAVDPSAGLIFWTDWGVKPRIERAGMDGDNRVEIISGEDTIRWPNGLAIDILDQRIYWADAKMKLISSCDYWGKDVRTVLHSHQHLRHPFSLAVFEEKLYWTDWDQEGVLSVNKFHGNDVKTLVRGISGPMTVRVYHEMAQPKHVNKCEYHSCEHLCLPRAVYREASKERESDIVGRPYTCHCDMGFKVNTENSSMCIPVDSILGAVLPSEASSTFPFTYFLMAVILAIVLVMGIMHYRQRPARFSALQFDNPIYRRTVEELDADLENPMGDNTLGAISILPIGTSHDNENSLKPAKLVINEQGEDAKKIGSGIVDTTDRSKYSYDQPINRDSS</sequence>
<dbReference type="PROSITE" id="PS01209">
    <property type="entry name" value="LDLRA_1"/>
    <property type="match status" value="3"/>
</dbReference>
<feature type="repeat" description="LDL-receptor class B" evidence="14">
    <location>
        <begin position="690"/>
        <end position="734"/>
    </location>
</feature>
<evidence type="ECO:0000256" key="12">
    <source>
        <dbReference type="ARBA" id="ARBA00023180"/>
    </source>
</evidence>
<feature type="disulfide bond" evidence="13">
    <location>
        <begin position="208"/>
        <end position="226"/>
    </location>
</feature>
<evidence type="ECO:0000256" key="2">
    <source>
        <dbReference type="ARBA" id="ARBA00004308"/>
    </source>
</evidence>
<evidence type="ECO:0000256" key="9">
    <source>
        <dbReference type="ARBA" id="ARBA00023136"/>
    </source>
</evidence>
<feature type="disulfide bond" evidence="13">
    <location>
        <begin position="350"/>
        <end position="365"/>
    </location>
</feature>
<dbReference type="FunFam" id="4.10.400.10:FF:000045">
    <property type="entry name" value="Low-density lipoprotein receptor-related protein 2"/>
    <property type="match status" value="1"/>
</dbReference>
<feature type="disulfide bond" evidence="13">
    <location>
        <begin position="261"/>
        <end position="276"/>
    </location>
</feature>
<feature type="disulfide bond" evidence="13">
    <location>
        <begin position="131"/>
        <end position="146"/>
    </location>
</feature>
<dbReference type="InterPro" id="IPR018097">
    <property type="entry name" value="EGF_Ca-bd_CS"/>
</dbReference>
<dbReference type="GO" id="GO:0005509">
    <property type="term" value="F:calcium ion binding"/>
    <property type="evidence" value="ECO:0007669"/>
    <property type="project" value="InterPro"/>
</dbReference>
<feature type="domain" description="EGF-like" evidence="18">
    <location>
        <begin position="783"/>
        <end position="834"/>
    </location>
</feature>
<dbReference type="GO" id="GO:0016324">
    <property type="term" value="C:apical plasma membrane"/>
    <property type="evidence" value="ECO:0007669"/>
    <property type="project" value="TreeGrafter"/>
</dbReference>
<dbReference type="FunFam" id="2.120.10.30:FF:000241">
    <property type="entry name" value="Low-density lipoprotein receptor-related protein 6"/>
    <property type="match status" value="1"/>
</dbReference>
<evidence type="ECO:0000256" key="16">
    <source>
        <dbReference type="SAM" id="SignalP"/>
    </source>
</evidence>
<keyword evidence="12" id="KW-0325">Glycoprotein</keyword>
<feature type="domain" description="EGF-like calcium-binding" evidence="17">
    <location>
        <begin position="451"/>
        <end position="500"/>
    </location>
</feature>
<dbReference type="PROSITE" id="PS51120">
    <property type="entry name" value="LDLRB"/>
    <property type="match status" value="3"/>
</dbReference>
<dbReference type="InterPro" id="IPR051221">
    <property type="entry name" value="LDLR-related"/>
</dbReference>
<evidence type="ECO:0000256" key="14">
    <source>
        <dbReference type="PROSITE-ProRule" id="PRU00461"/>
    </source>
</evidence>
<keyword evidence="3" id="KW-0245">EGF-like domain</keyword>
<feature type="disulfide bond" evidence="13">
    <location>
        <begin position="220"/>
        <end position="235"/>
    </location>
</feature>
<dbReference type="GO" id="GO:0006898">
    <property type="term" value="P:receptor-mediated endocytosis"/>
    <property type="evidence" value="ECO:0007669"/>
    <property type="project" value="TreeGrafter"/>
</dbReference>
<dbReference type="PROSITE" id="PS00010">
    <property type="entry name" value="ASX_HYDROXYL"/>
    <property type="match status" value="1"/>
</dbReference>
<dbReference type="PANTHER" id="PTHR22722:SF14">
    <property type="entry name" value="MEGALIN, ISOFORM A"/>
    <property type="match status" value="1"/>
</dbReference>
<dbReference type="SMART" id="SM00181">
    <property type="entry name" value="EGF"/>
    <property type="match status" value="3"/>
</dbReference>
<dbReference type="SMART" id="SM00179">
    <property type="entry name" value="EGF_CA"/>
    <property type="match status" value="1"/>
</dbReference>
<dbReference type="PROSITE" id="PS01187">
    <property type="entry name" value="EGF_CA"/>
    <property type="match status" value="1"/>
</dbReference>
<keyword evidence="4" id="KW-0254">Endocytosis</keyword>
<dbReference type="GO" id="GO:0043235">
    <property type="term" value="C:receptor complex"/>
    <property type="evidence" value="ECO:0007669"/>
    <property type="project" value="TreeGrafter"/>
</dbReference>
<keyword evidence="5 15" id="KW-0812">Transmembrane</keyword>
<evidence type="ECO:0000256" key="3">
    <source>
        <dbReference type="ARBA" id="ARBA00022536"/>
    </source>
</evidence>
<evidence type="ECO:0000256" key="15">
    <source>
        <dbReference type="SAM" id="Phobius"/>
    </source>
</evidence>
<dbReference type="InterPro" id="IPR000033">
    <property type="entry name" value="LDLR_classB_rpt"/>
</dbReference>
<feature type="transmembrane region" description="Helical" evidence="15">
    <location>
        <begin position="854"/>
        <end position="874"/>
    </location>
</feature>
<feature type="signal peptide" evidence="16">
    <location>
        <begin position="1"/>
        <end position="20"/>
    </location>
</feature>
<feature type="disulfide bond" evidence="13">
    <location>
        <begin position="308"/>
        <end position="323"/>
    </location>
</feature>
<dbReference type="PANTHER" id="PTHR22722">
    <property type="entry name" value="LOW-DENSITY LIPOPROTEIN RECEPTOR-RELATED PROTEIN 2-RELATED"/>
    <property type="match status" value="1"/>
</dbReference>
<dbReference type="PROSITE" id="PS50068">
    <property type="entry name" value="LDLRA_2"/>
    <property type="match status" value="7"/>
</dbReference>
<dbReference type="InterPro" id="IPR009030">
    <property type="entry name" value="Growth_fac_rcpt_cys_sf"/>
</dbReference>
<keyword evidence="7" id="KW-0677">Repeat</keyword>
<keyword evidence="8 15" id="KW-1133">Transmembrane helix</keyword>
<organism evidence="19 20">
    <name type="scientific">Ditylenchus destructor</name>
    <dbReference type="NCBI Taxonomy" id="166010"/>
    <lineage>
        <taxon>Eukaryota</taxon>
        <taxon>Metazoa</taxon>
        <taxon>Ecdysozoa</taxon>
        <taxon>Nematoda</taxon>
        <taxon>Chromadorea</taxon>
        <taxon>Rhabditida</taxon>
        <taxon>Tylenchina</taxon>
        <taxon>Tylenchomorpha</taxon>
        <taxon>Sphaerularioidea</taxon>
        <taxon>Anguinidae</taxon>
        <taxon>Anguininae</taxon>
        <taxon>Ditylenchus</taxon>
    </lineage>
</organism>
<evidence type="ECO:0000256" key="11">
    <source>
        <dbReference type="ARBA" id="ARBA00023170"/>
    </source>
</evidence>
<proteinExistence type="predicted"/>